<accession>A0A370ICK4</accession>
<name>A0A370ICK4_9NOCA</name>
<dbReference type="EMBL" id="QQBC01000002">
    <property type="protein sequence ID" value="RDI68457.1"/>
    <property type="molecule type" value="Genomic_DNA"/>
</dbReference>
<dbReference type="AlphaFoldDB" id="A0A370ICK4"/>
<reference evidence="2 3" key="1">
    <citation type="submission" date="2018-07" db="EMBL/GenBank/DDBJ databases">
        <title>Genomic Encyclopedia of Type Strains, Phase IV (KMG-IV): sequencing the most valuable type-strain genomes for metagenomic binning, comparative biology and taxonomic classification.</title>
        <authorList>
            <person name="Goeker M."/>
        </authorList>
    </citation>
    <scope>NUCLEOTIDE SEQUENCE [LARGE SCALE GENOMIC DNA]</scope>
    <source>
        <strain evidence="2 3">DSM 44290</strain>
    </source>
</reference>
<proteinExistence type="predicted"/>
<comment type="caution">
    <text evidence="2">The sequence shown here is derived from an EMBL/GenBank/DDBJ whole genome shotgun (WGS) entry which is preliminary data.</text>
</comment>
<evidence type="ECO:0000313" key="3">
    <source>
        <dbReference type="Proteomes" id="UP000254869"/>
    </source>
</evidence>
<evidence type="ECO:0000313" key="2">
    <source>
        <dbReference type="EMBL" id="RDI68457.1"/>
    </source>
</evidence>
<protein>
    <submittedName>
        <fullName evidence="2">Uncharacterized protein</fullName>
    </submittedName>
</protein>
<dbReference type="Proteomes" id="UP000254869">
    <property type="component" value="Unassembled WGS sequence"/>
</dbReference>
<organism evidence="2 3">
    <name type="scientific">Nocardia pseudobrasiliensis</name>
    <dbReference type="NCBI Taxonomy" id="45979"/>
    <lineage>
        <taxon>Bacteria</taxon>
        <taxon>Bacillati</taxon>
        <taxon>Actinomycetota</taxon>
        <taxon>Actinomycetes</taxon>
        <taxon>Mycobacteriales</taxon>
        <taxon>Nocardiaceae</taxon>
        <taxon>Nocardia</taxon>
    </lineage>
</organism>
<feature type="compositionally biased region" description="Basic and acidic residues" evidence="1">
    <location>
        <begin position="121"/>
        <end position="136"/>
    </location>
</feature>
<sequence>MHAHRHVRAGFAGKCGFSVDFGRPAPCIALGHLPDTQQCVRPGAQHQFLQRPGLRPVTVPRRLKDPAPQPRYVLLMDTPIDGVPHQPVLGSVHRDGVQLAPSVRDVPRAPALSRLTSPRQRSFEPSHQDLVSDRFPRPPPEQQSPASEPRRLSAIGICLLGFLFPPRGCAPLTIEVHRFRAIYNTIRPHQALGDRTPVTAYTEHNQRKAGE</sequence>
<feature type="region of interest" description="Disordered" evidence="1">
    <location>
        <begin position="101"/>
        <end position="149"/>
    </location>
</feature>
<evidence type="ECO:0000256" key="1">
    <source>
        <dbReference type="SAM" id="MobiDB-lite"/>
    </source>
</evidence>
<gene>
    <name evidence="2" type="ORF">DFR76_102858</name>
</gene>
<keyword evidence="3" id="KW-1185">Reference proteome</keyword>